<dbReference type="STRING" id="1121895.GCA_000378485_01059"/>
<protein>
    <recommendedName>
        <fullName evidence="4">TonB C-terminal domain-containing protein</fullName>
    </recommendedName>
</protein>
<dbReference type="Proteomes" id="UP000030152">
    <property type="component" value="Unassembled WGS sequence"/>
</dbReference>
<feature type="signal peptide" evidence="1">
    <location>
        <begin position="1"/>
        <end position="18"/>
    </location>
</feature>
<proteinExistence type="predicted"/>
<keyword evidence="1" id="KW-0732">Signal</keyword>
<evidence type="ECO:0000256" key="1">
    <source>
        <dbReference type="SAM" id="SignalP"/>
    </source>
</evidence>
<dbReference type="RefSeq" id="WP_020212189.1">
    <property type="nucleotide sequence ID" value="NZ_JRLX01000002.1"/>
</dbReference>
<organism evidence="2 3">
    <name type="scientific">Flavobacterium rivuli WB 3.3-2 = DSM 21788</name>
    <dbReference type="NCBI Taxonomy" id="1121895"/>
    <lineage>
        <taxon>Bacteria</taxon>
        <taxon>Pseudomonadati</taxon>
        <taxon>Bacteroidota</taxon>
        <taxon>Flavobacteriia</taxon>
        <taxon>Flavobacteriales</taxon>
        <taxon>Flavobacteriaceae</taxon>
        <taxon>Flavobacterium</taxon>
    </lineage>
</organism>
<dbReference type="AlphaFoldDB" id="A0A0A2MIL9"/>
<gene>
    <name evidence="2" type="ORF">Q765_03600</name>
</gene>
<accession>A0A0A2MIL9</accession>
<keyword evidence="3" id="KW-1185">Reference proteome</keyword>
<evidence type="ECO:0000313" key="2">
    <source>
        <dbReference type="EMBL" id="KGO88145.1"/>
    </source>
</evidence>
<reference evidence="2 3" key="1">
    <citation type="submission" date="2013-09" db="EMBL/GenBank/DDBJ databases">
        <authorList>
            <person name="Zeng Z."/>
            <person name="Chen C."/>
        </authorList>
    </citation>
    <scope>NUCLEOTIDE SEQUENCE [LARGE SCALE GENOMIC DNA]</scope>
    <source>
        <strain evidence="2 3">WB 3.3-2</strain>
    </source>
</reference>
<feature type="chain" id="PRO_5001992242" description="TonB C-terminal domain-containing protein" evidence="1">
    <location>
        <begin position="19"/>
        <end position="266"/>
    </location>
</feature>
<dbReference type="eggNOG" id="COG0810">
    <property type="taxonomic scope" value="Bacteria"/>
</dbReference>
<evidence type="ECO:0000313" key="3">
    <source>
        <dbReference type="Proteomes" id="UP000030152"/>
    </source>
</evidence>
<evidence type="ECO:0008006" key="4">
    <source>
        <dbReference type="Google" id="ProtNLM"/>
    </source>
</evidence>
<comment type="caution">
    <text evidence="2">The sequence shown here is derived from an EMBL/GenBank/DDBJ whole genome shotgun (WGS) entry which is preliminary data.</text>
</comment>
<sequence>MKNILIAILFMASAVAMAQKKPLQQAVFQECLNREFTSKCTTDRFKSDITNLISKEITDDISNNLRADFFTVSIILLIDENGRMISEETDILCEYLPLKTAIANYLKSIQLQPKSNEKKDQRSVFTLNYTFVFSPIDKKYYAASAGELYTKKIITKYLPPDSNPVFPGCTDIDHDKESECTQEKLSRFFSKKLLLPSGISSTITVGIFITVDTNGEVTVNRIIGGNEDIQEEVMHAALRLPKLIPAKARGIPVEFTGIIPLYINTK</sequence>
<dbReference type="OrthoDB" id="1095452at2"/>
<dbReference type="EMBL" id="JRLX01000002">
    <property type="protein sequence ID" value="KGO88145.1"/>
    <property type="molecule type" value="Genomic_DNA"/>
</dbReference>
<name>A0A0A2MIL9_9FLAO</name>